<gene>
    <name evidence="4" type="ORF">QN277_029274</name>
</gene>
<organism evidence="4 5">
    <name type="scientific">Acacia crassicarpa</name>
    <name type="common">northern wattle</name>
    <dbReference type="NCBI Taxonomy" id="499986"/>
    <lineage>
        <taxon>Eukaryota</taxon>
        <taxon>Viridiplantae</taxon>
        <taxon>Streptophyta</taxon>
        <taxon>Embryophyta</taxon>
        <taxon>Tracheophyta</taxon>
        <taxon>Spermatophyta</taxon>
        <taxon>Magnoliopsida</taxon>
        <taxon>eudicotyledons</taxon>
        <taxon>Gunneridae</taxon>
        <taxon>Pentapetalae</taxon>
        <taxon>rosids</taxon>
        <taxon>fabids</taxon>
        <taxon>Fabales</taxon>
        <taxon>Fabaceae</taxon>
        <taxon>Caesalpinioideae</taxon>
        <taxon>mimosoid clade</taxon>
        <taxon>Acacieae</taxon>
        <taxon>Acacia</taxon>
    </lineage>
</organism>
<reference evidence="4" key="1">
    <citation type="submission" date="2023-10" db="EMBL/GenBank/DDBJ databases">
        <title>Chromosome-level genome of the transformable northern wattle, Acacia crassicarpa.</title>
        <authorList>
            <person name="Massaro I."/>
            <person name="Sinha N.R."/>
            <person name="Poethig S."/>
            <person name="Leichty A.R."/>
        </authorList>
    </citation>
    <scope>NUCLEOTIDE SEQUENCE</scope>
    <source>
        <strain evidence="4">Acra3RX</strain>
        <tissue evidence="4">Leaf</tissue>
    </source>
</reference>
<accession>A0AAE1J984</accession>
<sequence>MALRVIALSACLVFLLSLTLVTSDECYYLVSVQTGDRADAGTDATISLKLFNSSGGSITVPNLEDWGLMESGHDYFERGNLDLFGHSAPCIDVCGITVTSDNSGNKPGWYLDSVEVIVSGSISKKEAFPVNQWLALDEYPYSLSATVDLCSFISLKSTLSSV</sequence>
<protein>
    <recommendedName>
        <fullName evidence="3">PLAT domain-containing protein</fullName>
    </recommendedName>
</protein>
<comment type="caution">
    <text evidence="4">The sequence shown here is derived from an EMBL/GenBank/DDBJ whole genome shotgun (WGS) entry which is preliminary data.</text>
</comment>
<dbReference type="EMBL" id="JAWXYG010000009">
    <property type="protein sequence ID" value="KAK4263924.1"/>
    <property type="molecule type" value="Genomic_DNA"/>
</dbReference>
<dbReference type="AlphaFoldDB" id="A0AAE1J984"/>
<keyword evidence="5" id="KW-1185">Reference proteome</keyword>
<dbReference type="Pfam" id="PF01477">
    <property type="entry name" value="PLAT"/>
    <property type="match status" value="1"/>
</dbReference>
<evidence type="ECO:0000259" key="3">
    <source>
        <dbReference type="PROSITE" id="PS50095"/>
    </source>
</evidence>
<dbReference type="PROSITE" id="PS50095">
    <property type="entry name" value="PLAT"/>
    <property type="match status" value="1"/>
</dbReference>
<evidence type="ECO:0000313" key="4">
    <source>
        <dbReference type="EMBL" id="KAK4263924.1"/>
    </source>
</evidence>
<feature type="signal peptide" evidence="2">
    <location>
        <begin position="1"/>
        <end position="23"/>
    </location>
</feature>
<feature type="domain" description="PLAT" evidence="3">
    <location>
        <begin position="26"/>
        <end position="148"/>
    </location>
</feature>
<comment type="caution">
    <text evidence="1">Lacks conserved residue(s) required for the propagation of feature annotation.</text>
</comment>
<dbReference type="PANTHER" id="PTHR31718:SF0">
    <property type="entry name" value="PLAT DOMAIN-CONTAINING PROTEIN 2"/>
    <property type="match status" value="1"/>
</dbReference>
<dbReference type="SUPFAM" id="SSF49723">
    <property type="entry name" value="Lipase/lipooxygenase domain (PLAT/LH2 domain)"/>
    <property type="match status" value="1"/>
</dbReference>
<dbReference type="InterPro" id="IPR036392">
    <property type="entry name" value="PLAT/LH2_dom_sf"/>
</dbReference>
<dbReference type="Gene3D" id="2.40.180.10">
    <property type="entry name" value="Catalase core domain"/>
    <property type="match status" value="1"/>
</dbReference>
<dbReference type="InterPro" id="IPR001024">
    <property type="entry name" value="PLAT/LH2_dom"/>
</dbReference>
<evidence type="ECO:0000256" key="1">
    <source>
        <dbReference type="PROSITE-ProRule" id="PRU00152"/>
    </source>
</evidence>
<dbReference type="Proteomes" id="UP001293593">
    <property type="component" value="Unassembled WGS sequence"/>
</dbReference>
<name>A0AAE1J984_9FABA</name>
<feature type="chain" id="PRO_5042221393" description="PLAT domain-containing protein" evidence="2">
    <location>
        <begin position="24"/>
        <end position="162"/>
    </location>
</feature>
<dbReference type="PANTHER" id="PTHR31718">
    <property type="entry name" value="PLAT DOMAIN-CONTAINING PROTEIN"/>
    <property type="match status" value="1"/>
</dbReference>
<evidence type="ECO:0000313" key="5">
    <source>
        <dbReference type="Proteomes" id="UP001293593"/>
    </source>
</evidence>
<evidence type="ECO:0000256" key="2">
    <source>
        <dbReference type="SAM" id="SignalP"/>
    </source>
</evidence>
<proteinExistence type="predicted"/>
<keyword evidence="2" id="KW-0732">Signal</keyword>